<name>A0AB34JV86_PRYPA</name>
<sequence>MLPASRFMRAVVVRMSSFSPINHPFPIALNPSPEWRTEGSPSLRRMLKKKKAGEGSAHLPPGGGRPPSKAWQSESSLSEGGVSLAEYNRWLITEEKWNTAQDGRQMLNQMRTFRKAVAQDKLERGRARAEKARHQREKAVKKVMALQEHKRAHGHEVKAQVGNWNEQLSSQRRAWSDYGNTVKSVLISDKKQSRKQFELERAERAKQIREERELQETRREEQIARIEEHNRQQVSRIKAETAPAVTDESKRFFFTQRKAVATDVLKMEERWREERESAKNEHLQKAMDGVAAAKATRGGGREARALLVDERGAAAKELRDKRNALREKKAEEERERQRQTRERRDMVLSTKFISPDQSEKMLRHNQYKLLQTLLHDTHPGSGESSPGRPSSPSSRLSRSK</sequence>
<evidence type="ECO:0000313" key="3">
    <source>
        <dbReference type="EMBL" id="KAL1525810.1"/>
    </source>
</evidence>
<evidence type="ECO:0000256" key="1">
    <source>
        <dbReference type="SAM" id="Coils"/>
    </source>
</evidence>
<reference evidence="3 4" key="1">
    <citation type="journal article" date="2024" name="Science">
        <title>Giant polyketide synthase enzymes in the biosynthesis of giant marine polyether toxins.</title>
        <authorList>
            <person name="Fallon T.R."/>
            <person name="Shende V.V."/>
            <person name="Wierzbicki I.H."/>
            <person name="Pendleton A.L."/>
            <person name="Watervoot N.F."/>
            <person name="Auber R.P."/>
            <person name="Gonzalez D.J."/>
            <person name="Wisecaver J.H."/>
            <person name="Moore B.S."/>
        </authorList>
    </citation>
    <scope>NUCLEOTIDE SEQUENCE [LARGE SCALE GENOMIC DNA]</scope>
    <source>
        <strain evidence="3 4">12B1</strain>
    </source>
</reference>
<feature type="region of interest" description="Disordered" evidence="2">
    <location>
        <begin position="29"/>
        <end position="77"/>
    </location>
</feature>
<proteinExistence type="predicted"/>
<organism evidence="3 4">
    <name type="scientific">Prymnesium parvum</name>
    <name type="common">Toxic golden alga</name>
    <dbReference type="NCBI Taxonomy" id="97485"/>
    <lineage>
        <taxon>Eukaryota</taxon>
        <taxon>Haptista</taxon>
        <taxon>Haptophyta</taxon>
        <taxon>Prymnesiophyceae</taxon>
        <taxon>Prymnesiales</taxon>
        <taxon>Prymnesiaceae</taxon>
        <taxon>Prymnesium</taxon>
    </lineage>
</organism>
<comment type="caution">
    <text evidence="3">The sequence shown here is derived from an EMBL/GenBank/DDBJ whole genome shotgun (WGS) entry which is preliminary data.</text>
</comment>
<dbReference type="AlphaFoldDB" id="A0AB34JV86"/>
<evidence type="ECO:0000256" key="2">
    <source>
        <dbReference type="SAM" id="MobiDB-lite"/>
    </source>
</evidence>
<gene>
    <name evidence="3" type="ORF">AB1Y20_020650</name>
</gene>
<protein>
    <recommendedName>
        <fullName evidence="5">Trichohyalin-plectin-homology domain-containing protein</fullName>
    </recommendedName>
</protein>
<dbReference type="Proteomes" id="UP001515480">
    <property type="component" value="Unassembled WGS sequence"/>
</dbReference>
<feature type="coiled-coil region" evidence="1">
    <location>
        <begin position="205"/>
        <end position="232"/>
    </location>
</feature>
<feature type="compositionally biased region" description="Low complexity" evidence="2">
    <location>
        <begin position="379"/>
        <end position="400"/>
    </location>
</feature>
<feature type="region of interest" description="Disordered" evidence="2">
    <location>
        <begin position="277"/>
        <end position="300"/>
    </location>
</feature>
<feature type="compositionally biased region" description="Basic and acidic residues" evidence="2">
    <location>
        <begin position="318"/>
        <end position="346"/>
    </location>
</feature>
<dbReference type="EMBL" id="JBGBPQ010000004">
    <property type="protein sequence ID" value="KAL1525810.1"/>
    <property type="molecule type" value="Genomic_DNA"/>
</dbReference>
<feature type="region of interest" description="Disordered" evidence="2">
    <location>
        <begin position="318"/>
        <end position="400"/>
    </location>
</feature>
<evidence type="ECO:0008006" key="5">
    <source>
        <dbReference type="Google" id="ProtNLM"/>
    </source>
</evidence>
<evidence type="ECO:0000313" key="4">
    <source>
        <dbReference type="Proteomes" id="UP001515480"/>
    </source>
</evidence>
<keyword evidence="4" id="KW-1185">Reference proteome</keyword>
<keyword evidence="1" id="KW-0175">Coiled coil</keyword>
<accession>A0AB34JV86</accession>
<feature type="coiled-coil region" evidence="1">
    <location>
        <begin position="115"/>
        <end position="149"/>
    </location>
</feature>